<evidence type="ECO:0000256" key="2">
    <source>
        <dbReference type="ARBA" id="ARBA00023267"/>
    </source>
</evidence>
<evidence type="ECO:0000313" key="6">
    <source>
        <dbReference type="EMBL" id="BFD45872.1"/>
    </source>
</evidence>
<accession>A0AAT9G7V6</accession>
<gene>
    <name evidence="6" type="ORF">DMENIID0002_05180</name>
</gene>
<dbReference type="PROSITE" id="PS51733">
    <property type="entry name" value="BPL_LPL_CATALYTIC"/>
    <property type="match status" value="1"/>
</dbReference>
<dbReference type="PANTHER" id="PTHR12835:SF5">
    <property type="entry name" value="BIOTIN--PROTEIN LIGASE"/>
    <property type="match status" value="1"/>
</dbReference>
<dbReference type="EMBL" id="AP029170">
    <property type="protein sequence ID" value="BFD45872.1"/>
    <property type="molecule type" value="Genomic_DNA"/>
</dbReference>
<dbReference type="InterPro" id="IPR004408">
    <property type="entry name" value="Biotin_CoA_COase_ligase"/>
</dbReference>
<dbReference type="Pfam" id="PF02237">
    <property type="entry name" value="BPL_C"/>
    <property type="match status" value="1"/>
</dbReference>
<dbReference type="GO" id="GO:0004077">
    <property type="term" value="F:biotin--[biotin carboxyl-carrier protein] ligase activity"/>
    <property type="evidence" value="ECO:0007669"/>
    <property type="project" value="UniProtKB-EC"/>
</dbReference>
<dbReference type="InterPro" id="IPR003142">
    <property type="entry name" value="BPL_C"/>
</dbReference>
<organism evidence="6">
    <name type="scientific">Candidatus Tisiphia endosymbiont of Sergentomyia squamirostris</name>
    <dbReference type="NCBI Taxonomy" id="3113639"/>
    <lineage>
        <taxon>Bacteria</taxon>
        <taxon>Pseudomonadati</taxon>
        <taxon>Pseudomonadota</taxon>
        <taxon>Alphaproteobacteria</taxon>
        <taxon>Rickettsiales</taxon>
        <taxon>Rickettsiaceae</taxon>
        <taxon>Rickettsieae</taxon>
        <taxon>Candidatus Tisiphia</taxon>
    </lineage>
</organism>
<dbReference type="Gene3D" id="3.30.930.10">
    <property type="entry name" value="Bira Bifunctional Protein, Domain 2"/>
    <property type="match status" value="1"/>
</dbReference>
<reference evidence="6" key="1">
    <citation type="submission" date="2024-01" db="EMBL/GenBank/DDBJ databases">
        <title>Sequencing the genomes of a sandfly, Sergentomyia squamirostris, and its two endosymbionts.</title>
        <authorList>
            <person name="Itokawa K."/>
            <person name="Sanjoba C."/>
        </authorList>
    </citation>
    <scope>NUCLEOTIDE SEQUENCE</scope>
    <source>
        <strain evidence="6">RiSSQ</strain>
    </source>
</reference>
<evidence type="ECO:0000259" key="5">
    <source>
        <dbReference type="PROSITE" id="PS51733"/>
    </source>
</evidence>
<dbReference type="SUPFAM" id="SSF55681">
    <property type="entry name" value="Class II aaRS and biotin synthetases"/>
    <property type="match status" value="1"/>
</dbReference>
<evidence type="ECO:0000256" key="3">
    <source>
        <dbReference type="ARBA" id="ARBA00024227"/>
    </source>
</evidence>
<dbReference type="PANTHER" id="PTHR12835">
    <property type="entry name" value="BIOTIN PROTEIN LIGASE"/>
    <property type="match status" value="1"/>
</dbReference>
<dbReference type="AlphaFoldDB" id="A0AAT9G7V6"/>
<protein>
    <recommendedName>
        <fullName evidence="3">biotin--[biotin carboxyl-carrier protein] ligase</fullName>
        <ecNumber evidence="3">6.3.4.15</ecNumber>
    </recommendedName>
</protein>
<dbReference type="CDD" id="cd16442">
    <property type="entry name" value="BPL"/>
    <property type="match status" value="1"/>
</dbReference>
<keyword evidence="1 6" id="KW-0436">Ligase</keyword>
<dbReference type="NCBIfam" id="TIGR00121">
    <property type="entry name" value="birA_ligase"/>
    <property type="match status" value="1"/>
</dbReference>
<dbReference type="EC" id="6.3.4.15" evidence="3"/>
<dbReference type="Gene3D" id="2.30.30.100">
    <property type="match status" value="1"/>
</dbReference>
<feature type="domain" description="BPL/LPL catalytic" evidence="5">
    <location>
        <begin position="4"/>
        <end position="182"/>
    </location>
</feature>
<proteinExistence type="predicted"/>
<sequence>MSWQKKYNLLIFDEIDSTSSEAIRMAKDCPDKNYVILAKNQTKSRGRNSKIWHSSLGNLHVSILLNHQINLSYIPQLSFVMAIVVYKTINSLSARSENSIKLKWPNDVLINDKKVSGILLESISINDNNYLIIGVGINVKGSPLNIDQLATNLSDENIEVKDIEYLLELLMINFEKYFSRWKQEGFSKIRQYWLKHAYKLGKMVSVNDGNTKISGIFKDIDEYGGIRIQLDDGKVVTLLSPEIS</sequence>
<evidence type="ECO:0000256" key="4">
    <source>
        <dbReference type="ARBA" id="ARBA00047846"/>
    </source>
</evidence>
<dbReference type="InterPro" id="IPR004143">
    <property type="entry name" value="BPL_LPL_catalytic"/>
</dbReference>
<comment type="catalytic activity">
    <reaction evidence="4">
        <text>biotin + L-lysyl-[protein] + ATP = N(6)-biotinyl-L-lysyl-[protein] + AMP + diphosphate + H(+)</text>
        <dbReference type="Rhea" id="RHEA:11756"/>
        <dbReference type="Rhea" id="RHEA-COMP:9752"/>
        <dbReference type="Rhea" id="RHEA-COMP:10505"/>
        <dbReference type="ChEBI" id="CHEBI:15378"/>
        <dbReference type="ChEBI" id="CHEBI:29969"/>
        <dbReference type="ChEBI" id="CHEBI:30616"/>
        <dbReference type="ChEBI" id="CHEBI:33019"/>
        <dbReference type="ChEBI" id="CHEBI:57586"/>
        <dbReference type="ChEBI" id="CHEBI:83144"/>
        <dbReference type="ChEBI" id="CHEBI:456215"/>
        <dbReference type="EC" id="6.3.4.15"/>
    </reaction>
</comment>
<dbReference type="Pfam" id="PF03099">
    <property type="entry name" value="BPL_LplA_LipB"/>
    <property type="match status" value="1"/>
</dbReference>
<keyword evidence="2" id="KW-0092">Biotin</keyword>
<dbReference type="InterPro" id="IPR045864">
    <property type="entry name" value="aa-tRNA-synth_II/BPL/LPL"/>
</dbReference>
<dbReference type="GO" id="GO:0005737">
    <property type="term" value="C:cytoplasm"/>
    <property type="evidence" value="ECO:0007669"/>
    <property type="project" value="TreeGrafter"/>
</dbReference>
<evidence type="ECO:0000256" key="1">
    <source>
        <dbReference type="ARBA" id="ARBA00022598"/>
    </source>
</evidence>
<name>A0AAT9G7V6_9RICK</name>